<feature type="binding site" evidence="2">
    <location>
        <position position="107"/>
    </location>
    <ligand>
        <name>Fe cation</name>
        <dbReference type="ChEBI" id="CHEBI:24875"/>
    </ligand>
</feature>
<feature type="binding site" evidence="2">
    <location>
        <position position="61"/>
    </location>
    <ligand>
        <name>Fe cation</name>
        <dbReference type="ChEBI" id="CHEBI:24875"/>
    </ligand>
</feature>
<evidence type="ECO:0000259" key="4">
    <source>
        <dbReference type="Pfam" id="PF02678"/>
    </source>
</evidence>
<proteinExistence type="inferred from homology"/>
<dbReference type="PIRSF" id="PIRSF006232">
    <property type="entry name" value="Pirin"/>
    <property type="match status" value="1"/>
</dbReference>
<name>A0A1G7H6U4_CHIFI</name>
<sequence>MEKALLATLEGRNAKVGALLINHLVPNRYVHAIGPFVLIDQICPAGSMPGEMPSEAGKHAHPHRGVATFSYILDGEMEYADSHGNRATAKTGDAHWLMSGKGILHEEIPRHTTPGHSLHAIQWWINLPAAIKGQTPVYMFLDQSDFPDLTLPDDAGTAKVLIGHIGNDTSPVPVYNNHFICHLRLNPGAEYTMPVEKRFEYAVFVPAGEAIVNGHKQGSSCLSVFDFGGDEIVFRNENACMVDILLFGGASQHEPFVTEGPFVMSNREEIANAYRDFFEGKYGSITYQDKI</sequence>
<evidence type="ECO:0000313" key="7">
    <source>
        <dbReference type="Proteomes" id="UP000199045"/>
    </source>
</evidence>
<evidence type="ECO:0008006" key="8">
    <source>
        <dbReference type="Google" id="ProtNLM"/>
    </source>
</evidence>
<dbReference type="InterPro" id="IPR014710">
    <property type="entry name" value="RmlC-like_jellyroll"/>
</dbReference>
<feature type="binding site" evidence="2">
    <location>
        <position position="63"/>
    </location>
    <ligand>
        <name>Fe cation</name>
        <dbReference type="ChEBI" id="CHEBI:24875"/>
    </ligand>
</feature>
<dbReference type="RefSeq" id="WP_089828488.1">
    <property type="nucleotide sequence ID" value="NZ_FNBN01000001.1"/>
</dbReference>
<dbReference type="Pfam" id="PF05726">
    <property type="entry name" value="Pirin_C"/>
    <property type="match status" value="1"/>
</dbReference>
<evidence type="ECO:0000259" key="5">
    <source>
        <dbReference type="Pfam" id="PF05726"/>
    </source>
</evidence>
<feature type="binding site" evidence="2">
    <location>
        <position position="105"/>
    </location>
    <ligand>
        <name>Fe cation</name>
        <dbReference type="ChEBI" id="CHEBI:24875"/>
    </ligand>
</feature>
<dbReference type="SUPFAM" id="SSF51182">
    <property type="entry name" value="RmlC-like cupins"/>
    <property type="match status" value="1"/>
</dbReference>
<dbReference type="Pfam" id="PF02678">
    <property type="entry name" value="Pirin"/>
    <property type="match status" value="1"/>
</dbReference>
<dbReference type="AlphaFoldDB" id="A0A1G7H6U4"/>
<dbReference type="EMBL" id="FNBN01000001">
    <property type="protein sequence ID" value="SDE96095.1"/>
    <property type="molecule type" value="Genomic_DNA"/>
</dbReference>
<dbReference type="InterPro" id="IPR008778">
    <property type="entry name" value="Pirin_C_dom"/>
</dbReference>
<dbReference type="InterPro" id="IPR003829">
    <property type="entry name" value="Pirin_N_dom"/>
</dbReference>
<keyword evidence="2" id="KW-0408">Iron</keyword>
<dbReference type="CDD" id="cd02247">
    <property type="entry name" value="cupin_pirin_C"/>
    <property type="match status" value="1"/>
</dbReference>
<accession>A0A1G7H6U4</accession>
<evidence type="ECO:0000313" key="6">
    <source>
        <dbReference type="EMBL" id="SDE96095.1"/>
    </source>
</evidence>
<dbReference type="GO" id="GO:0046872">
    <property type="term" value="F:metal ion binding"/>
    <property type="evidence" value="ECO:0007669"/>
    <property type="project" value="UniProtKB-KW"/>
</dbReference>
<dbReference type="PANTHER" id="PTHR13903:SF8">
    <property type="entry name" value="PIRIN"/>
    <property type="match status" value="1"/>
</dbReference>
<gene>
    <name evidence="6" type="ORF">SAMN04488121_101330</name>
</gene>
<protein>
    <recommendedName>
        <fullName evidence="8">Pirin family protein</fullName>
    </recommendedName>
</protein>
<comment type="similarity">
    <text evidence="1 3">Belongs to the pirin family.</text>
</comment>
<dbReference type="InterPro" id="IPR011051">
    <property type="entry name" value="RmlC_Cupin_sf"/>
</dbReference>
<feature type="domain" description="Pirin C-terminal" evidence="5">
    <location>
        <begin position="181"/>
        <end position="282"/>
    </location>
</feature>
<feature type="domain" description="Pirin N-terminal" evidence="4">
    <location>
        <begin position="29"/>
        <end position="125"/>
    </location>
</feature>
<dbReference type="Gene3D" id="2.60.120.10">
    <property type="entry name" value="Jelly Rolls"/>
    <property type="match status" value="2"/>
</dbReference>
<reference evidence="6 7" key="1">
    <citation type="submission" date="2016-10" db="EMBL/GenBank/DDBJ databases">
        <authorList>
            <person name="de Groot N.N."/>
        </authorList>
    </citation>
    <scope>NUCLEOTIDE SEQUENCE [LARGE SCALE GENOMIC DNA]</scope>
    <source>
        <strain evidence="6 7">DSM 527</strain>
    </source>
</reference>
<dbReference type="Proteomes" id="UP000199045">
    <property type="component" value="Unassembled WGS sequence"/>
</dbReference>
<evidence type="ECO:0000256" key="3">
    <source>
        <dbReference type="RuleBase" id="RU003457"/>
    </source>
</evidence>
<organism evidence="6 7">
    <name type="scientific">Chitinophaga filiformis</name>
    <name type="common">Myxococcus filiformis</name>
    <name type="synonym">Flexibacter filiformis</name>
    <dbReference type="NCBI Taxonomy" id="104663"/>
    <lineage>
        <taxon>Bacteria</taxon>
        <taxon>Pseudomonadati</taxon>
        <taxon>Bacteroidota</taxon>
        <taxon>Chitinophagia</taxon>
        <taxon>Chitinophagales</taxon>
        <taxon>Chitinophagaceae</taxon>
        <taxon>Chitinophaga</taxon>
    </lineage>
</organism>
<evidence type="ECO:0000256" key="2">
    <source>
        <dbReference type="PIRSR" id="PIRSR006232-1"/>
    </source>
</evidence>
<dbReference type="PANTHER" id="PTHR13903">
    <property type="entry name" value="PIRIN-RELATED"/>
    <property type="match status" value="1"/>
</dbReference>
<dbReference type="STRING" id="104663.SAMN04488121_101330"/>
<keyword evidence="2" id="KW-0479">Metal-binding</keyword>
<dbReference type="InterPro" id="IPR012093">
    <property type="entry name" value="Pirin"/>
</dbReference>
<comment type="cofactor">
    <cofactor evidence="2">
        <name>Fe cation</name>
        <dbReference type="ChEBI" id="CHEBI:24875"/>
    </cofactor>
    <text evidence="2">Binds 1 Fe cation per subunit.</text>
</comment>
<evidence type="ECO:0000256" key="1">
    <source>
        <dbReference type="ARBA" id="ARBA00008416"/>
    </source>
</evidence>
<dbReference type="OrthoDB" id="321327at2"/>